<comment type="caution">
    <text evidence="1">The sequence shown here is derived from an EMBL/GenBank/DDBJ whole genome shotgun (WGS) entry which is preliminary data.</text>
</comment>
<dbReference type="OrthoDB" id="2417614at2759"/>
<reference evidence="1 2" key="1">
    <citation type="journal article" date="2016" name="Sci. Rep.">
        <title>Draft genome sequencing and secretome analysis of fungal phytopathogen Ascochyta rabiei provides insight into the necrotrophic effector repertoire.</title>
        <authorList>
            <person name="Verma S."/>
            <person name="Gazara R.K."/>
            <person name="Nizam S."/>
            <person name="Parween S."/>
            <person name="Chattopadhyay D."/>
            <person name="Verma P.K."/>
        </authorList>
    </citation>
    <scope>NUCLEOTIDE SEQUENCE [LARGE SCALE GENOMIC DNA]</scope>
    <source>
        <strain evidence="1 2">ArDII</strain>
    </source>
</reference>
<gene>
    <name evidence="1" type="ORF">ST47_g5300</name>
</gene>
<dbReference type="STRING" id="5454.A0A163E524"/>
<name>A0A163E524_DIDRA</name>
<protein>
    <submittedName>
        <fullName evidence="1">Uncharacterized protein</fullName>
    </submittedName>
</protein>
<evidence type="ECO:0000313" key="1">
    <source>
        <dbReference type="EMBL" id="KZM23525.1"/>
    </source>
</evidence>
<dbReference type="PANTHER" id="PTHR28094:SF1">
    <property type="entry name" value="MEIOTICALLY UP-REGULATED GENE 113 PROTEIN"/>
    <property type="match status" value="1"/>
</dbReference>
<evidence type="ECO:0000313" key="2">
    <source>
        <dbReference type="Proteomes" id="UP000076837"/>
    </source>
</evidence>
<accession>A0A163E524</accession>
<dbReference type="Proteomes" id="UP000076837">
    <property type="component" value="Unassembled WGS sequence"/>
</dbReference>
<dbReference type="SMART" id="SM00974">
    <property type="entry name" value="T5orf172"/>
    <property type="match status" value="1"/>
</dbReference>
<dbReference type="InterPro" id="IPR018306">
    <property type="entry name" value="Phage_T5_Orf172_DNA-bd"/>
</dbReference>
<dbReference type="PANTHER" id="PTHR28094">
    <property type="entry name" value="MEIOTICALLY UP-REGULATED GENE 113 PROTEIN"/>
    <property type="match status" value="1"/>
</dbReference>
<dbReference type="Pfam" id="PF10544">
    <property type="entry name" value="T5orf172"/>
    <property type="match status" value="1"/>
</dbReference>
<dbReference type="EMBL" id="JYNV01000193">
    <property type="protein sequence ID" value="KZM23525.1"/>
    <property type="molecule type" value="Genomic_DNA"/>
</dbReference>
<dbReference type="InterPro" id="IPR053006">
    <property type="entry name" value="Meiosis_regulatory"/>
</dbReference>
<dbReference type="AlphaFoldDB" id="A0A163E524"/>
<proteinExistence type="predicted"/>
<keyword evidence="2" id="KW-1185">Reference proteome</keyword>
<sequence length="644" mass="72925">MTSQVSTISNHHLEIFSKEIDDLYGIDEEYNTELTLVSVYSINGNQRTTELTQSSPLVTGVSKENSEAVGSHYAENEPNAEIRGFQAMLQECIDSNKAYGLRDNPCYKSKTISDDTDGVTLEESKKDLHVESIVSLTGTPATPDIKKCADENVFSASVRRKAVTKVAKPGVRVTEVKDPASETDAMGLTRFFFELQPKSQSPKSRNIVRTPVDFSFETSNGSSTALEASSRDTKYRNLKIMGATSQSTVETAKTTPKAANVLKPLMSVEILKFALDCIIIFDVHTRIGENRRRCVASNVKNKSRCGHKTIQISSSGVSENIEAISKYIARFDYVSVATHIRKLLAQVVCTQHRNLAESSTNIKWNRWNRPSMHVLLDLTYALQRVSADNLQTLHEWLRVITKCDLPLLAPASSTSKASTVSFTTNHTKPKVSTATPNFSSKFKSFQAEPSSDLKIAKALRSKIEKPLKKSDKEDGFMYIFWDKKIFGMVKVGRTNDLERRLKEWNRQCKTTHYYHQSSRDGKLLKVPHVRRIEALMHIELVNYRKKRACEGCSKTHIEWFEISEAKVLQVFQKWRDWIVQEPYAVDGEGKWTVRSDMLDSLPEVCEPVVFLDTRLEKPQPCRGDKKRQTMPRSLGKWRKYAVNS</sequence>
<organism evidence="1 2">
    <name type="scientific">Didymella rabiei</name>
    <name type="common">Chickpea ascochyta blight fungus</name>
    <name type="synonym">Mycosphaerella rabiei</name>
    <dbReference type="NCBI Taxonomy" id="5454"/>
    <lineage>
        <taxon>Eukaryota</taxon>
        <taxon>Fungi</taxon>
        <taxon>Dikarya</taxon>
        <taxon>Ascomycota</taxon>
        <taxon>Pezizomycotina</taxon>
        <taxon>Dothideomycetes</taxon>
        <taxon>Pleosporomycetidae</taxon>
        <taxon>Pleosporales</taxon>
        <taxon>Pleosporineae</taxon>
        <taxon>Didymellaceae</taxon>
        <taxon>Ascochyta</taxon>
    </lineage>
</organism>